<evidence type="ECO:0000313" key="4">
    <source>
        <dbReference type="EMBL" id="MBE1485478.1"/>
    </source>
</evidence>
<dbReference type="InterPro" id="IPR012338">
    <property type="entry name" value="Beta-lactam/transpept-like"/>
</dbReference>
<keyword evidence="1" id="KW-0812">Transmembrane</keyword>
<dbReference type="InterPro" id="IPR001466">
    <property type="entry name" value="Beta-lactam-related"/>
</dbReference>
<dbReference type="PANTHER" id="PTHR46825:SF9">
    <property type="entry name" value="BETA-LACTAMASE-RELATED DOMAIN-CONTAINING PROTEIN"/>
    <property type="match status" value="1"/>
</dbReference>
<keyword evidence="1" id="KW-0472">Membrane</keyword>
<feature type="transmembrane region" description="Helical" evidence="1">
    <location>
        <begin position="611"/>
        <end position="631"/>
    </location>
</feature>
<dbReference type="EMBL" id="JADBEB010000001">
    <property type="protein sequence ID" value="MBE1485478.1"/>
    <property type="molecule type" value="Genomic_DNA"/>
</dbReference>
<evidence type="ECO:0000259" key="3">
    <source>
        <dbReference type="Pfam" id="PF00144"/>
    </source>
</evidence>
<proteinExistence type="predicted"/>
<feature type="transmembrane region" description="Helical" evidence="1">
    <location>
        <begin position="494"/>
        <end position="520"/>
    </location>
</feature>
<accession>A0A927LZN4</accession>
<gene>
    <name evidence="4" type="ORF">H4W31_001116</name>
</gene>
<keyword evidence="5" id="KW-1185">Reference proteome</keyword>
<dbReference type="PANTHER" id="PTHR46825">
    <property type="entry name" value="D-ALANYL-D-ALANINE-CARBOXYPEPTIDASE/ENDOPEPTIDASE AMPH"/>
    <property type="match status" value="1"/>
</dbReference>
<evidence type="ECO:0000256" key="2">
    <source>
        <dbReference type="SAM" id="SignalP"/>
    </source>
</evidence>
<dbReference type="Proteomes" id="UP000649753">
    <property type="component" value="Unassembled WGS sequence"/>
</dbReference>
<feature type="transmembrane region" description="Helical" evidence="1">
    <location>
        <begin position="532"/>
        <end position="555"/>
    </location>
</feature>
<feature type="transmembrane region" description="Helical" evidence="1">
    <location>
        <begin position="575"/>
        <end position="599"/>
    </location>
</feature>
<dbReference type="InterPro" id="IPR050491">
    <property type="entry name" value="AmpC-like"/>
</dbReference>
<dbReference type="RefSeq" id="WP_192765657.1">
    <property type="nucleotide sequence ID" value="NZ_JADBEB010000001.1"/>
</dbReference>
<dbReference type="SUPFAM" id="SSF56601">
    <property type="entry name" value="beta-lactamase/transpeptidase-like"/>
    <property type="match status" value="1"/>
</dbReference>
<sequence>MIKRLLAIVLSVLVGLVVVAAPARAEVPVPPRAEVAAPALAEVPVPPRAKVADQVGAVVDEVVARQLTEYQIPGAAVVVVSGGRQVFGKGYGVADVSAGTPVTVDRTGFFMASVAKVFTAEAVQQLVEAGRLDLDVDVNRYLADLRIQDTYPGRPVTLRRLLTHTSGFADTPLGVAVADPAGVAPLGAWLRDNQPPRVRPPGTLAAYDNYGFALAGHIVETVAGTDFASYVDRQILRPLGMTGTTFAQPTPEGVRATLARGYRADGVEARGQYGAMSPTGAGVVTTPADMGRFMLAALRPGNPLTAQHSTQDPRLPGMGYGYEQHPRAGQAVVNKDGDVPGFHDIMALLPETGLGIYVAYNGDGLGSAANFAAHDLVDRIVDRLYPSSGQAPTTAGTGLDAFAGTYRTTRYSHTDFTKLATLTTAVTVGVDGDELTTTGLSADPALTEQHWRQVEPGLFTDGRERIAFRDGVLFSTANPTVAYQKLSWYAQPTLHMAVAVGAVLVLLVGLLWWPIAALVRRRRGRSGVVPRLAVLAGWTTAGLLVAFVAVLGMILGDSAGLDERIFLGDSSLLTIALVLPVVAAVTTAAMLAATVSAWVRGWWRRAGRIGYTGVTASAVALLGVAAAYNLVG</sequence>
<dbReference type="Pfam" id="PF00144">
    <property type="entry name" value="Beta-lactamase"/>
    <property type="match status" value="1"/>
</dbReference>
<dbReference type="Gene3D" id="3.40.710.10">
    <property type="entry name" value="DD-peptidase/beta-lactamase superfamily"/>
    <property type="match status" value="1"/>
</dbReference>
<name>A0A927LZN4_9ACTN</name>
<protein>
    <submittedName>
        <fullName evidence="4">CubicO group peptidase (Beta-lactamase class C family)</fullName>
    </submittedName>
</protein>
<feature type="domain" description="Beta-lactamase-related" evidence="3">
    <location>
        <begin position="59"/>
        <end position="368"/>
    </location>
</feature>
<keyword evidence="2" id="KW-0732">Signal</keyword>
<feature type="signal peptide" evidence="2">
    <location>
        <begin position="1"/>
        <end position="25"/>
    </location>
</feature>
<reference evidence="4" key="1">
    <citation type="submission" date="2020-10" db="EMBL/GenBank/DDBJ databases">
        <title>Sequencing the genomes of 1000 actinobacteria strains.</title>
        <authorList>
            <person name="Klenk H.-P."/>
        </authorList>
    </citation>
    <scope>NUCLEOTIDE SEQUENCE</scope>
    <source>
        <strain evidence="4">DSM 46832</strain>
    </source>
</reference>
<feature type="chain" id="PRO_5036840656" evidence="2">
    <location>
        <begin position="26"/>
        <end position="632"/>
    </location>
</feature>
<evidence type="ECO:0000256" key="1">
    <source>
        <dbReference type="SAM" id="Phobius"/>
    </source>
</evidence>
<dbReference type="AlphaFoldDB" id="A0A927LZN4"/>
<organism evidence="4 5">
    <name type="scientific">Plantactinospora soyae</name>
    <dbReference type="NCBI Taxonomy" id="1544732"/>
    <lineage>
        <taxon>Bacteria</taxon>
        <taxon>Bacillati</taxon>
        <taxon>Actinomycetota</taxon>
        <taxon>Actinomycetes</taxon>
        <taxon>Micromonosporales</taxon>
        <taxon>Micromonosporaceae</taxon>
        <taxon>Plantactinospora</taxon>
    </lineage>
</organism>
<keyword evidence="1" id="KW-1133">Transmembrane helix</keyword>
<comment type="caution">
    <text evidence="4">The sequence shown here is derived from an EMBL/GenBank/DDBJ whole genome shotgun (WGS) entry which is preliminary data.</text>
</comment>
<evidence type="ECO:0000313" key="5">
    <source>
        <dbReference type="Proteomes" id="UP000649753"/>
    </source>
</evidence>